<proteinExistence type="predicted"/>
<dbReference type="Proteomes" id="UP001165042">
    <property type="component" value="Unassembled WGS sequence"/>
</dbReference>
<evidence type="ECO:0000313" key="3">
    <source>
        <dbReference type="Proteomes" id="UP001165042"/>
    </source>
</evidence>
<dbReference type="AlphaFoldDB" id="A0A9W6QMU2"/>
<organism evidence="2 3">
    <name type="scientific">Actinokineospora globicatena</name>
    <dbReference type="NCBI Taxonomy" id="103729"/>
    <lineage>
        <taxon>Bacteria</taxon>
        <taxon>Bacillati</taxon>
        <taxon>Actinomycetota</taxon>
        <taxon>Actinomycetes</taxon>
        <taxon>Pseudonocardiales</taxon>
        <taxon>Pseudonocardiaceae</taxon>
        <taxon>Actinokineospora</taxon>
    </lineage>
</organism>
<sequence length="291" mass="30548">MVGLGGQTGGMHSQLTSHGAESVELVGRFGPVGALLRDVGGPYVLMVPGYTGSKEDFAPLLDEVAGAGFSPLAIDLPGQQDSPGPADEDLYLPEPLSGVVLDVIAGLDRPVLLLGHSYGGLVVRRAVLGGAKIVGLTLLSTGPADLPAGPRRLVLDAGEPLLRQHGVPAVHRGLEAVNASNPRWLAQTDQVRDFLRLRFLRNRPEALLGMGNGLRTEPDLVLELSKALRGTPCLVVCGAQDDAWPAALQRDMADRLGADFSTVANAAHSPAIENPDGLLEILLPTWKSWLG</sequence>
<evidence type="ECO:0000313" key="2">
    <source>
        <dbReference type="EMBL" id="GLW92610.1"/>
    </source>
</evidence>
<reference evidence="2" key="1">
    <citation type="submission" date="2023-02" db="EMBL/GenBank/DDBJ databases">
        <title>Actinokineospora globicatena NBRC 15670.</title>
        <authorList>
            <person name="Ichikawa N."/>
            <person name="Sato H."/>
            <person name="Tonouchi N."/>
        </authorList>
    </citation>
    <scope>NUCLEOTIDE SEQUENCE</scope>
    <source>
        <strain evidence="2">NBRC 15670</strain>
    </source>
</reference>
<dbReference type="PANTHER" id="PTHR43798">
    <property type="entry name" value="MONOACYLGLYCEROL LIPASE"/>
    <property type="match status" value="1"/>
</dbReference>
<comment type="caution">
    <text evidence="2">The sequence shown here is derived from an EMBL/GenBank/DDBJ whole genome shotgun (WGS) entry which is preliminary data.</text>
</comment>
<protein>
    <submittedName>
        <fullName evidence="2">Alpha/beta hydrolase</fullName>
    </submittedName>
</protein>
<dbReference type="GO" id="GO:0016787">
    <property type="term" value="F:hydrolase activity"/>
    <property type="evidence" value="ECO:0007669"/>
    <property type="project" value="UniProtKB-KW"/>
</dbReference>
<accession>A0A9W6QMU2</accession>
<dbReference type="InterPro" id="IPR000073">
    <property type="entry name" value="AB_hydrolase_1"/>
</dbReference>
<gene>
    <name evidence="2" type="ORF">Aglo03_34260</name>
</gene>
<dbReference type="Gene3D" id="3.40.50.1820">
    <property type="entry name" value="alpha/beta hydrolase"/>
    <property type="match status" value="1"/>
</dbReference>
<keyword evidence="3" id="KW-1185">Reference proteome</keyword>
<dbReference type="InterPro" id="IPR029058">
    <property type="entry name" value="AB_hydrolase_fold"/>
</dbReference>
<evidence type="ECO:0000259" key="1">
    <source>
        <dbReference type="Pfam" id="PF12697"/>
    </source>
</evidence>
<keyword evidence="2" id="KW-0378">Hydrolase</keyword>
<name>A0A9W6QMU2_9PSEU</name>
<dbReference type="InterPro" id="IPR050266">
    <property type="entry name" value="AB_hydrolase_sf"/>
</dbReference>
<dbReference type="Pfam" id="PF12697">
    <property type="entry name" value="Abhydrolase_6"/>
    <property type="match status" value="1"/>
</dbReference>
<dbReference type="EMBL" id="BSSD01000005">
    <property type="protein sequence ID" value="GLW92610.1"/>
    <property type="molecule type" value="Genomic_DNA"/>
</dbReference>
<dbReference type="SUPFAM" id="SSF53474">
    <property type="entry name" value="alpha/beta-Hydrolases"/>
    <property type="match status" value="1"/>
</dbReference>
<feature type="domain" description="AB hydrolase-1" evidence="1">
    <location>
        <begin position="44"/>
        <end position="279"/>
    </location>
</feature>